<gene>
    <name evidence="2" type="ORF">GDO78_007549</name>
</gene>
<sequence>MNYLELLGKKKFPIFLPIFHLAQIINPSVSIFRFICVLLCQFPKTKYCKILYMLHLKFRFLIITRMHSNDENKLIFFFSDTGFGVQKSSSSSSI</sequence>
<feature type="transmembrane region" description="Helical" evidence="1">
    <location>
        <begin position="12"/>
        <end position="40"/>
    </location>
</feature>
<reference evidence="2" key="1">
    <citation type="thesis" date="2020" institute="ProQuest LLC" country="789 East Eisenhower Parkway, Ann Arbor, MI, USA">
        <title>Comparative Genomics and Chromosome Evolution.</title>
        <authorList>
            <person name="Mudd A.B."/>
        </authorList>
    </citation>
    <scope>NUCLEOTIDE SEQUENCE</scope>
    <source>
        <strain evidence="2">HN-11 Male</strain>
        <tissue evidence="2">Kidney and liver</tissue>
    </source>
</reference>
<organism evidence="2 3">
    <name type="scientific">Eleutherodactylus coqui</name>
    <name type="common">Puerto Rican coqui</name>
    <dbReference type="NCBI Taxonomy" id="57060"/>
    <lineage>
        <taxon>Eukaryota</taxon>
        <taxon>Metazoa</taxon>
        <taxon>Chordata</taxon>
        <taxon>Craniata</taxon>
        <taxon>Vertebrata</taxon>
        <taxon>Euteleostomi</taxon>
        <taxon>Amphibia</taxon>
        <taxon>Batrachia</taxon>
        <taxon>Anura</taxon>
        <taxon>Neobatrachia</taxon>
        <taxon>Hyloidea</taxon>
        <taxon>Eleutherodactylidae</taxon>
        <taxon>Eleutherodactylinae</taxon>
        <taxon>Eleutherodactylus</taxon>
        <taxon>Eleutherodactylus</taxon>
    </lineage>
</organism>
<keyword evidence="1" id="KW-1133">Transmembrane helix</keyword>
<evidence type="ECO:0000313" key="3">
    <source>
        <dbReference type="Proteomes" id="UP000770717"/>
    </source>
</evidence>
<name>A0A8J6FJK3_ELECQ</name>
<dbReference type="AlphaFoldDB" id="A0A8J6FJK3"/>
<keyword evidence="1" id="KW-0472">Membrane</keyword>
<comment type="caution">
    <text evidence="2">The sequence shown here is derived from an EMBL/GenBank/DDBJ whole genome shotgun (WGS) entry which is preliminary data.</text>
</comment>
<keyword evidence="1" id="KW-0812">Transmembrane</keyword>
<protein>
    <submittedName>
        <fullName evidence="2">Uncharacterized protein</fullName>
    </submittedName>
</protein>
<evidence type="ECO:0000313" key="2">
    <source>
        <dbReference type="EMBL" id="KAG9487814.1"/>
    </source>
</evidence>
<dbReference type="EMBL" id="WNTK01000003">
    <property type="protein sequence ID" value="KAG9487814.1"/>
    <property type="molecule type" value="Genomic_DNA"/>
</dbReference>
<dbReference type="Proteomes" id="UP000770717">
    <property type="component" value="Unassembled WGS sequence"/>
</dbReference>
<evidence type="ECO:0000256" key="1">
    <source>
        <dbReference type="SAM" id="Phobius"/>
    </source>
</evidence>
<accession>A0A8J6FJK3</accession>
<keyword evidence="3" id="KW-1185">Reference proteome</keyword>
<proteinExistence type="predicted"/>